<sequence length="98" mass="11245">MLVVRSSAVLSQLQSNDPGYLYLNHDSHGICMDFFWLEQGMTELLRRTFGAVPFQIISARRGFVSPATKIWNHGLVDALYQPLNSPIDRNSFEQVQFR</sequence>
<comment type="caution">
    <text evidence="1">The sequence shown here is derived from an EMBL/GenBank/DDBJ whole genome shotgun (WGS) entry which is preliminary data.</text>
</comment>
<evidence type="ECO:0000313" key="2">
    <source>
        <dbReference type="Proteomes" id="UP001283361"/>
    </source>
</evidence>
<organism evidence="1 2">
    <name type="scientific">Elysia crispata</name>
    <name type="common">lettuce slug</name>
    <dbReference type="NCBI Taxonomy" id="231223"/>
    <lineage>
        <taxon>Eukaryota</taxon>
        <taxon>Metazoa</taxon>
        <taxon>Spiralia</taxon>
        <taxon>Lophotrochozoa</taxon>
        <taxon>Mollusca</taxon>
        <taxon>Gastropoda</taxon>
        <taxon>Heterobranchia</taxon>
        <taxon>Euthyneura</taxon>
        <taxon>Panpulmonata</taxon>
        <taxon>Sacoglossa</taxon>
        <taxon>Placobranchoidea</taxon>
        <taxon>Plakobranchidae</taxon>
        <taxon>Elysia</taxon>
    </lineage>
</organism>
<name>A0AAE0YUE7_9GAST</name>
<dbReference type="EMBL" id="JAWDGP010005399">
    <property type="protein sequence ID" value="KAK3757263.1"/>
    <property type="molecule type" value="Genomic_DNA"/>
</dbReference>
<reference evidence="1" key="1">
    <citation type="journal article" date="2023" name="G3 (Bethesda)">
        <title>A reference genome for the long-term kleptoplast-retaining sea slug Elysia crispata morphotype clarki.</title>
        <authorList>
            <person name="Eastman K.E."/>
            <person name="Pendleton A.L."/>
            <person name="Shaikh M.A."/>
            <person name="Suttiyut T."/>
            <person name="Ogas R."/>
            <person name="Tomko P."/>
            <person name="Gavelis G."/>
            <person name="Widhalm J.R."/>
            <person name="Wisecaver J.H."/>
        </authorList>
    </citation>
    <scope>NUCLEOTIDE SEQUENCE</scope>
    <source>
        <strain evidence="1">ECLA1</strain>
    </source>
</reference>
<keyword evidence="2" id="KW-1185">Reference proteome</keyword>
<dbReference type="AlphaFoldDB" id="A0AAE0YUE7"/>
<proteinExistence type="predicted"/>
<protein>
    <submittedName>
        <fullName evidence="1">Uncharacterized protein</fullName>
    </submittedName>
</protein>
<dbReference type="Proteomes" id="UP001283361">
    <property type="component" value="Unassembled WGS sequence"/>
</dbReference>
<evidence type="ECO:0000313" key="1">
    <source>
        <dbReference type="EMBL" id="KAK3757263.1"/>
    </source>
</evidence>
<accession>A0AAE0YUE7</accession>
<gene>
    <name evidence="1" type="ORF">RRG08_047454</name>
</gene>